<gene>
    <name evidence="5" type="ORF">SS50377_12120</name>
    <name evidence="6" type="ORF">SS50377_26412</name>
</gene>
<dbReference type="OrthoDB" id="288868at2759"/>
<accession>V6LSV3</accession>
<dbReference type="Gene3D" id="2.20.110.10">
    <property type="entry name" value="Histone H3 K4-specific methyltransferase SET7/9 N-terminal domain"/>
    <property type="match status" value="1"/>
</dbReference>
<evidence type="ECO:0000256" key="4">
    <source>
        <dbReference type="ARBA" id="ARBA00023273"/>
    </source>
</evidence>
<evidence type="ECO:0000313" key="7">
    <source>
        <dbReference type="Proteomes" id="UP000018208"/>
    </source>
</evidence>
<dbReference type="AlphaFoldDB" id="V6LSV3"/>
<reference evidence="6" key="2">
    <citation type="submission" date="2020-12" db="EMBL/GenBank/DDBJ databases">
        <title>New Spironucleus salmonicida genome in near-complete chromosomes.</title>
        <authorList>
            <person name="Xu F."/>
            <person name="Kurt Z."/>
            <person name="Jimenez-Gonzalez A."/>
            <person name="Astvaldsson A."/>
            <person name="Andersson J.O."/>
            <person name="Svard S.G."/>
        </authorList>
    </citation>
    <scope>NUCLEOTIDE SEQUENCE</scope>
    <source>
        <strain evidence="6">ATCC 50377</strain>
    </source>
</reference>
<dbReference type="PANTHER" id="PTHR46437">
    <property type="entry name" value="MORN REPEAT-CONTAINING PROTEIN 5"/>
    <property type="match status" value="1"/>
</dbReference>
<proteinExistence type="predicted"/>
<dbReference type="VEuPathDB" id="GiardiaDB:SS50377_26412"/>
<dbReference type="InterPro" id="IPR042814">
    <property type="entry name" value="Morn5"/>
</dbReference>
<sequence>MEYLNLNQIDYSGGIATNEPDGEGVMKIGDGTTYIGSFQSGKFHGDGQLEFPEGKIVGKWHNGELMEYQVFFKDGLQFEEEKWDYITPKDRRFYEETVGSVPVAASRVRVGQFKKEEDFRAQ</sequence>
<comment type="subcellular location">
    <subcellularLocation>
        <location evidence="1">Cell projection</location>
        <location evidence="1">Cilium</location>
        <location evidence="1">Flagellum</location>
    </subcellularLocation>
</comment>
<dbReference type="EMBL" id="AUWU02000006">
    <property type="protein sequence ID" value="KAH0572203.1"/>
    <property type="molecule type" value="Genomic_DNA"/>
</dbReference>
<dbReference type="GO" id="GO:0031514">
    <property type="term" value="C:motile cilium"/>
    <property type="evidence" value="ECO:0007669"/>
    <property type="project" value="UniProtKB-SubCell"/>
</dbReference>
<dbReference type="EMBL" id="KI546035">
    <property type="protein sequence ID" value="EST47722.1"/>
    <property type="molecule type" value="Genomic_DNA"/>
</dbReference>
<protein>
    <submittedName>
        <fullName evidence="6">Dynein-like protein</fullName>
    </submittedName>
</protein>
<evidence type="ECO:0000313" key="6">
    <source>
        <dbReference type="EMBL" id="KAH0572203.1"/>
    </source>
</evidence>
<dbReference type="Proteomes" id="UP000018208">
    <property type="component" value="Unassembled WGS sequence"/>
</dbReference>
<evidence type="ECO:0000256" key="2">
    <source>
        <dbReference type="ARBA" id="ARBA00022846"/>
    </source>
</evidence>
<keyword evidence="4" id="KW-0966">Cell projection</keyword>
<keyword evidence="3" id="KW-0969">Cilium</keyword>
<reference evidence="5 6" key="1">
    <citation type="journal article" date="2014" name="PLoS Genet.">
        <title>The Genome of Spironucleus salmonicida Highlights a Fish Pathogen Adapted to Fluctuating Environments.</title>
        <authorList>
            <person name="Xu F."/>
            <person name="Jerlstrom-Hultqvist J."/>
            <person name="Einarsson E."/>
            <person name="Astvaldsson A."/>
            <person name="Svard S.G."/>
            <person name="Andersson J.O."/>
        </authorList>
    </citation>
    <scope>NUCLEOTIDE SEQUENCE</scope>
    <source>
        <strain evidence="6">ATCC 50377</strain>
    </source>
</reference>
<organism evidence="5">
    <name type="scientific">Spironucleus salmonicida</name>
    <dbReference type="NCBI Taxonomy" id="348837"/>
    <lineage>
        <taxon>Eukaryota</taxon>
        <taxon>Metamonada</taxon>
        <taxon>Diplomonadida</taxon>
        <taxon>Hexamitidae</taxon>
        <taxon>Hexamitinae</taxon>
        <taxon>Spironucleus</taxon>
    </lineage>
</organism>
<evidence type="ECO:0000256" key="1">
    <source>
        <dbReference type="ARBA" id="ARBA00004230"/>
    </source>
</evidence>
<evidence type="ECO:0000313" key="5">
    <source>
        <dbReference type="EMBL" id="EST47722.1"/>
    </source>
</evidence>
<dbReference type="PANTHER" id="PTHR46437:SF1">
    <property type="entry name" value="MORN REPEAT-CONTAINING PROTEIN 5"/>
    <property type="match status" value="1"/>
</dbReference>
<dbReference type="SUPFAM" id="SSF82185">
    <property type="entry name" value="Histone H3 K4-specific methyltransferase SET7/9 N-terminal domain"/>
    <property type="match status" value="1"/>
</dbReference>
<name>V6LSV3_9EUKA</name>
<evidence type="ECO:0000256" key="3">
    <source>
        <dbReference type="ARBA" id="ARBA00023069"/>
    </source>
</evidence>
<keyword evidence="7" id="KW-1185">Reference proteome</keyword>
<keyword evidence="2" id="KW-0282">Flagellum</keyword>